<dbReference type="RefSeq" id="WP_025609485.1">
    <property type="nucleotide sequence ID" value="NZ_CP021235.1"/>
</dbReference>
<dbReference type="Proteomes" id="UP000266292">
    <property type="component" value="Chromosome"/>
</dbReference>
<gene>
    <name evidence="2" type="ORF">CA264_00690</name>
</gene>
<name>A0A1X9YMI6_9BACT</name>
<evidence type="ECO:0000313" key="2">
    <source>
        <dbReference type="EMBL" id="ARS34072.1"/>
    </source>
</evidence>
<keyword evidence="3" id="KW-1185">Reference proteome</keyword>
<organism evidence="2 3">
    <name type="scientific">Pontibacter actiniarum</name>
    <dbReference type="NCBI Taxonomy" id="323450"/>
    <lineage>
        <taxon>Bacteria</taxon>
        <taxon>Pseudomonadati</taxon>
        <taxon>Bacteroidota</taxon>
        <taxon>Cytophagia</taxon>
        <taxon>Cytophagales</taxon>
        <taxon>Hymenobacteraceae</taxon>
        <taxon>Pontibacter</taxon>
    </lineage>
</organism>
<dbReference type="EMBL" id="CP021235">
    <property type="protein sequence ID" value="ARS34072.1"/>
    <property type="molecule type" value="Genomic_DNA"/>
</dbReference>
<dbReference type="KEGG" id="pact:CA264_00690"/>
<evidence type="ECO:0000313" key="3">
    <source>
        <dbReference type="Proteomes" id="UP000266292"/>
    </source>
</evidence>
<evidence type="ECO:0008006" key="4">
    <source>
        <dbReference type="Google" id="ProtNLM"/>
    </source>
</evidence>
<evidence type="ECO:0000256" key="1">
    <source>
        <dbReference type="SAM" id="SignalP"/>
    </source>
</evidence>
<dbReference type="PROSITE" id="PS51257">
    <property type="entry name" value="PROKAR_LIPOPROTEIN"/>
    <property type="match status" value="1"/>
</dbReference>
<protein>
    <recommendedName>
        <fullName evidence="4">Transporter</fullName>
    </recommendedName>
</protein>
<accession>A0A1X9YMI6</accession>
<feature type="chain" id="PRO_5011012153" description="Transporter" evidence="1">
    <location>
        <begin position="20"/>
        <end position="333"/>
    </location>
</feature>
<reference evidence="3" key="1">
    <citation type="submission" date="2017-05" db="EMBL/GenBank/DDBJ databases">
        <authorList>
            <person name="Ray J."/>
            <person name="Price M."/>
            <person name="Deutschbauer A."/>
        </authorList>
    </citation>
    <scope>NUCLEOTIDE SEQUENCE [LARGE SCALE GENOMIC DNA]</scope>
    <source>
        <strain evidence="3">DSM 19842</strain>
    </source>
</reference>
<keyword evidence="1" id="KW-0732">Signal</keyword>
<sequence>MKKYMLSLLCLLCFGAVQACDICNLYEFNPIDSKNYFGVFYRQSMFNGYSHLHQSHSFFATQSALATQGSNGVQHVPDQSEVYRVLESEDDYERYETWELRGNIRILPKVNLQAVLPIRRNTVYYAEVFHLPSPKKDTTFTVSGPGDLLLAADYLHTFSTGSVKHILRPGAGIKLPTGVHNKRISGEEKYDPDLQPGTSAFSYLAKLGYTLLLNEQIGLDQSISQQWMSEGSNGYRFGDQFNYTGSVFYVMRPGMLQVIPRVGAYYEAAQRSAQDGVAAEQTGGRALFGQAGADVVLKQLTLTAAYFQPVHQRLHGKQVGNAGRFQVGLFVNL</sequence>
<dbReference type="AlphaFoldDB" id="A0A1X9YMI6"/>
<feature type="signal peptide" evidence="1">
    <location>
        <begin position="1"/>
        <end position="19"/>
    </location>
</feature>
<dbReference type="OrthoDB" id="1405967at2"/>
<dbReference type="STRING" id="709015.GCA_000472485_04316"/>
<proteinExistence type="predicted"/>